<dbReference type="Pfam" id="PF24769">
    <property type="entry name" value="At2g29880_C"/>
    <property type="match status" value="1"/>
</dbReference>
<evidence type="ECO:0000313" key="3">
    <source>
        <dbReference type="Proteomes" id="UP000796880"/>
    </source>
</evidence>
<sequence>MGSHSIRLGDDIDARTFEVENNRVDGLDDLEYGPLSETIIQSDAHDTLPQSPSLCDFLTTHEFKDTINKLTQTIIEFKQTIDSIDVRQLCCWDAIKEILNLDNRARFKAFEFA</sequence>
<feature type="domain" description="At2g29880-like C-terminal" evidence="1">
    <location>
        <begin position="91"/>
        <end position="111"/>
    </location>
</feature>
<comment type="caution">
    <text evidence="2">The sequence shown here is derived from an EMBL/GenBank/DDBJ whole genome shotgun (WGS) entry which is preliminary data.</text>
</comment>
<dbReference type="EMBL" id="VOIH02000004">
    <property type="protein sequence ID" value="KAF3449057.1"/>
    <property type="molecule type" value="Genomic_DNA"/>
</dbReference>
<accession>A0A8K0HAL2</accession>
<evidence type="ECO:0000259" key="1">
    <source>
        <dbReference type="Pfam" id="PF24769"/>
    </source>
</evidence>
<dbReference type="AlphaFoldDB" id="A0A8K0HAL2"/>
<evidence type="ECO:0000313" key="2">
    <source>
        <dbReference type="EMBL" id="KAF3449057.1"/>
    </source>
</evidence>
<keyword evidence="3" id="KW-1185">Reference proteome</keyword>
<proteinExistence type="predicted"/>
<reference evidence="2" key="1">
    <citation type="submission" date="2020-03" db="EMBL/GenBank/DDBJ databases">
        <title>A high-quality chromosome-level genome assembly of a woody plant with both climbing and erect habits, Rhamnella rubrinervis.</title>
        <authorList>
            <person name="Lu Z."/>
            <person name="Yang Y."/>
            <person name="Zhu X."/>
            <person name="Sun Y."/>
        </authorList>
    </citation>
    <scope>NUCLEOTIDE SEQUENCE</scope>
    <source>
        <strain evidence="2">BYM</strain>
        <tissue evidence="2">Leaf</tissue>
    </source>
</reference>
<organism evidence="2 3">
    <name type="scientific">Rhamnella rubrinervis</name>
    <dbReference type="NCBI Taxonomy" id="2594499"/>
    <lineage>
        <taxon>Eukaryota</taxon>
        <taxon>Viridiplantae</taxon>
        <taxon>Streptophyta</taxon>
        <taxon>Embryophyta</taxon>
        <taxon>Tracheophyta</taxon>
        <taxon>Spermatophyta</taxon>
        <taxon>Magnoliopsida</taxon>
        <taxon>eudicotyledons</taxon>
        <taxon>Gunneridae</taxon>
        <taxon>Pentapetalae</taxon>
        <taxon>rosids</taxon>
        <taxon>fabids</taxon>
        <taxon>Rosales</taxon>
        <taxon>Rhamnaceae</taxon>
        <taxon>rhamnoid group</taxon>
        <taxon>Rhamneae</taxon>
        <taxon>Rhamnella</taxon>
    </lineage>
</organism>
<protein>
    <recommendedName>
        <fullName evidence="1">At2g29880-like C-terminal domain-containing protein</fullName>
    </recommendedName>
</protein>
<dbReference type="InterPro" id="IPR056253">
    <property type="entry name" value="At2g29880-like_C"/>
</dbReference>
<dbReference type="Proteomes" id="UP000796880">
    <property type="component" value="Unassembled WGS sequence"/>
</dbReference>
<name>A0A8K0HAL2_9ROSA</name>
<gene>
    <name evidence="2" type="ORF">FNV43_RR09781</name>
</gene>